<dbReference type="HOGENOM" id="CLU_099468_0_0_4"/>
<dbReference type="Proteomes" id="UP000001424">
    <property type="component" value="Chromosome"/>
</dbReference>
<feature type="domain" description="Solute-binding protein family 3/N-terminal" evidence="2">
    <location>
        <begin position="60"/>
        <end position="264"/>
    </location>
</feature>
<dbReference type="EMBL" id="AE016825">
    <property type="protein sequence ID" value="AAQ60427.1"/>
    <property type="molecule type" value="Genomic_DNA"/>
</dbReference>
<dbReference type="eggNOG" id="COG0834">
    <property type="taxonomic scope" value="Bacteria"/>
</dbReference>
<dbReference type="SUPFAM" id="SSF53850">
    <property type="entry name" value="Periplasmic binding protein-like II"/>
    <property type="match status" value="1"/>
</dbReference>
<dbReference type="Gene3D" id="3.40.190.10">
    <property type="entry name" value="Periplasmic binding protein-like II"/>
    <property type="match status" value="2"/>
</dbReference>
<organism evidence="3 4">
    <name type="scientific">Chromobacterium violaceum (strain ATCC 12472 / DSM 30191 / JCM 1249 / CCUG 213 / NBRC 12614 / NCIMB 9131 / NCTC 9757 / MK)</name>
    <dbReference type="NCBI Taxonomy" id="243365"/>
    <lineage>
        <taxon>Bacteria</taxon>
        <taxon>Pseudomonadati</taxon>
        <taxon>Pseudomonadota</taxon>
        <taxon>Betaproteobacteria</taxon>
        <taxon>Neisseriales</taxon>
        <taxon>Chromobacteriaceae</taxon>
        <taxon>Chromobacterium</taxon>
    </lineage>
</organism>
<dbReference type="PANTHER" id="PTHR38834">
    <property type="entry name" value="PERIPLASMIC SUBSTRATE BINDING PROTEIN FAMILY 3"/>
    <property type="match status" value="1"/>
</dbReference>
<dbReference type="PANTHER" id="PTHR38834:SF3">
    <property type="entry name" value="SOLUTE-BINDING PROTEIN FAMILY 3_N-TERMINAL DOMAIN-CONTAINING PROTEIN"/>
    <property type="match status" value="1"/>
</dbReference>
<keyword evidence="4" id="KW-1185">Reference proteome</keyword>
<evidence type="ECO:0000313" key="4">
    <source>
        <dbReference type="Proteomes" id="UP000001424"/>
    </source>
</evidence>
<feature type="region of interest" description="Disordered" evidence="1">
    <location>
        <begin position="1"/>
        <end position="32"/>
    </location>
</feature>
<gene>
    <name evidence="3" type="ordered locus">CV_2759</name>
</gene>
<proteinExistence type="predicted"/>
<sequence>MGDGGERNGLQSPPPSSYAKEEDGPARQPEPIMPHATTHKLLQASMLLLAASCAFPADPIRLATHQQPPLSFTRDNGQADGLAVRIVDCALKKLQRPYTLDFLPWPRAQWLVQRQQFDGFFAATPSEERDGYAVLSGALLPYERRWYLLKSSPLSPSSPEFKRQARIAAFNGSNMDVWLRDHGYQLTSTPGNSEQLLRMLQSRRVDAVLGNAYAVDALIARLGLQAELRSELAEALPMGVYFGKAFLSREDPQFLTQFNNALQGCRSK</sequence>
<evidence type="ECO:0000259" key="2">
    <source>
        <dbReference type="Pfam" id="PF00497"/>
    </source>
</evidence>
<dbReference type="KEGG" id="cvi:CV_2759"/>
<dbReference type="Pfam" id="PF00497">
    <property type="entry name" value="SBP_bac_3"/>
    <property type="match status" value="1"/>
</dbReference>
<protein>
    <recommendedName>
        <fullName evidence="2">Solute-binding protein family 3/N-terminal domain-containing protein</fullName>
    </recommendedName>
</protein>
<name>Q7NUE1_CHRVO</name>
<evidence type="ECO:0000313" key="3">
    <source>
        <dbReference type="EMBL" id="AAQ60427.1"/>
    </source>
</evidence>
<reference evidence="3 4" key="1">
    <citation type="journal article" date="2003" name="Proc. Natl. Acad. Sci. U.S.A.">
        <title>The complete genome sequence of Chromobacterium violaceum reveals remarkable and exploitable bacterial adaptability.</title>
        <authorList>
            <person name="Vasconcelos A.T.R."/>
            <person name="de Almeida D.F."/>
            <person name="Almeida F.C."/>
            <person name="de Almeida L.G.P."/>
            <person name="de Almeida R."/>
            <person name="Goncalves J.A.A."/>
            <person name="Andrade E.M."/>
            <person name="Antonio R.V."/>
            <person name="Araripe J."/>
            <person name="de Araujo M.F.F."/>
            <person name="Filho S.A."/>
            <person name="Azevedo V."/>
            <person name="Batista A.J."/>
            <person name="Bataus L.A.M."/>
            <person name="Batista J.S."/>
            <person name="Belo A."/>
            <person name="vander Berg C."/>
            <person name="Blamey J."/>
            <person name="Bogo M."/>
            <person name="Bonato S."/>
            <person name="Bordignon J."/>
            <person name="Brito C.A."/>
            <person name="Brocchi M."/>
            <person name="Burity H.A."/>
            <person name="Camargo A.A."/>
            <person name="Cardoso D.D.P."/>
            <person name="Carneiro N.P."/>
            <person name="Carraro D.M."/>
            <person name="Carvalho C.M.B."/>
            <person name="Cascardo J.C.M."/>
            <person name="Cavada B.S."/>
            <person name="Chueire L.M.O."/>
            <person name="Pasa T.B.C."/>
            <person name="Duran N."/>
            <person name="Fagundes N."/>
            <person name="Falcao C.L."/>
            <person name="Fantinatti F."/>
            <person name="Farias I.P."/>
            <person name="Felipe M.S.S."/>
            <person name="Ferrari L.P."/>
            <person name="Ferro J.A."/>
            <person name="Ferro M.I.T."/>
            <person name="Franco G.R."/>
            <person name="Freitas N.S.A."/>
            <person name="Furlan L.R."/>
            <person name="Gazzinelli R.T."/>
            <person name="Gomes E.A."/>
            <person name="Goncalves P.R."/>
            <person name="Grangeiro T.B."/>
            <person name="Grattapaglia D."/>
            <person name="Grisard E.C."/>
            <person name="Guimaraes C.T."/>
            <person name="Hanna E.S."/>
            <person name="Hungria M."/>
            <person name="Jardim S.N."/>
            <person name="Laurino J."/>
            <person name="Leoi L.C.T."/>
            <person name="Fassarella L."/>
            <person name="Lima A."/>
            <person name="Loureiro M.F."/>
            <person name="Lyra M.C.P."/>
            <person name="Macedo M."/>
            <person name="Madeira H.M.F."/>
            <person name="Manfio G.P."/>
            <person name="Maranhao A.Q."/>
            <person name="Martins W.S."/>
            <person name="di Mauro S.M.Z."/>
            <person name="de Medeiros S.R.B."/>
            <person name="Meissner R.D.V."/>
            <person name="Menck C.F.M."/>
            <person name="Moreira M.A.M."/>
            <person name="Nascimento F.F."/>
            <person name="Nicolas M.F."/>
            <person name="Oliveira J.G."/>
            <person name="Oliveira S.C."/>
            <person name="Paixao R.F.C."/>
            <person name="Parente J.A."/>
            <person name="Pedrosa F.O."/>
            <person name="Pena S.J.D."/>
            <person name="Perreira J.O."/>
            <person name="Perreira M."/>
            <person name="Pinto L.S.R.C."/>
            <person name="Pinto L.S."/>
            <person name="Porto J.I.R."/>
            <person name="Potrich D.P."/>
            <person name="Neto C.E.R."/>
            <person name="Reis A.M.M."/>
            <person name="Rigo L.U."/>
            <person name="Rondinelli E."/>
            <person name="dos Santos E.B.P."/>
            <person name="Santos F.R."/>
            <person name="Schneider M.P.C."/>
            <person name="Seuanez H.N."/>
            <person name="Silva A.M.R."/>
            <person name="da Silva A.L.C."/>
            <person name="Silva D.W."/>
            <person name="Silva R."/>
            <person name="Simoes I.C."/>
            <person name="Simon D."/>
            <person name="Soares C.M.A."/>
            <person name="Soares R.B.A."/>
            <person name="Souza E.M."/>
            <person name="Souza K.R.L."/>
            <person name="Souza R.C."/>
            <person name="Steffens M.B.R."/>
            <person name="Steindel M."/>
            <person name="Teixeira S.R."/>
            <person name="Urmenyi T."/>
            <person name="Vettore A."/>
            <person name="Wassem R."/>
            <person name="Zaha A."/>
            <person name="Simpson A.J.G."/>
        </authorList>
    </citation>
    <scope>NUCLEOTIDE SEQUENCE [LARGE SCALE GENOMIC DNA]</scope>
    <source>
        <strain evidence="4">ATCC 12472 / DSM 30191 / JCM 1249 / NBRC 12614 / NCIMB 9131 / NCTC 9757</strain>
    </source>
</reference>
<dbReference type="InterPro" id="IPR001638">
    <property type="entry name" value="Solute-binding_3/MltF_N"/>
</dbReference>
<evidence type="ECO:0000256" key="1">
    <source>
        <dbReference type="SAM" id="MobiDB-lite"/>
    </source>
</evidence>
<dbReference type="STRING" id="243365.CV_2759"/>
<dbReference type="AlphaFoldDB" id="Q7NUE1"/>
<accession>Q7NUE1</accession>